<sequence length="388" mass="43712">MLRIIFRLGAAARATQMIIIAVGYLTFDGSRLFAAAPAVKVTPLRLDQSRPARYARSFQTSDGIIHLLGFFQVTDQGRKVSVEDMSELKLGLTNLSEAQINTIHARPGFFLGLLNKVAPRSPGTYTGRMWRSFDELRTVQEEETRLIIPEAGKVDFGTPELWAGLFFHRAVVELSDSSLLAAMYGNFEQDTLPPTNPQSKIESKFKLRAFTVRSTDHGETWRYLASAAVPDPERPDDSEGFNEWSIVRLKDGRLLGIIRTGHFTPLVAVWSADEGRTWTSPITPLGLGPAGVDPCLLKLRDGRLALAYGEMAQPPADRQSYWREFETIGDRRRRCRLAISEDKTGEKWQTLDISDYDNRSAYPTIFEVAPNTILYQADLELWRVELQE</sequence>
<dbReference type="Proteomes" id="UP000179129">
    <property type="component" value="Unassembled WGS sequence"/>
</dbReference>
<evidence type="ECO:0000313" key="3">
    <source>
        <dbReference type="Proteomes" id="UP000179129"/>
    </source>
</evidence>
<dbReference type="Gene3D" id="2.120.10.10">
    <property type="match status" value="1"/>
</dbReference>
<evidence type="ECO:0000313" key="2">
    <source>
        <dbReference type="EMBL" id="OGG02143.1"/>
    </source>
</evidence>
<dbReference type="EMBL" id="MFIX01000194">
    <property type="protein sequence ID" value="OGG02143.1"/>
    <property type="molecule type" value="Genomic_DNA"/>
</dbReference>
<evidence type="ECO:0000259" key="1">
    <source>
        <dbReference type="Pfam" id="PF13088"/>
    </source>
</evidence>
<proteinExistence type="predicted"/>
<dbReference type="AlphaFoldDB" id="A0A1F5YPZ8"/>
<protein>
    <recommendedName>
        <fullName evidence="1">Sialidase domain-containing protein</fullName>
    </recommendedName>
</protein>
<comment type="caution">
    <text evidence="2">The sequence shown here is derived from an EMBL/GenBank/DDBJ whole genome shotgun (WGS) entry which is preliminary data.</text>
</comment>
<dbReference type="InterPro" id="IPR011040">
    <property type="entry name" value="Sialidase"/>
</dbReference>
<dbReference type="CDD" id="cd15482">
    <property type="entry name" value="Sialidase_non-viral"/>
    <property type="match status" value="1"/>
</dbReference>
<feature type="domain" description="Sialidase" evidence="1">
    <location>
        <begin position="131"/>
        <end position="367"/>
    </location>
</feature>
<dbReference type="InterPro" id="IPR036278">
    <property type="entry name" value="Sialidase_sf"/>
</dbReference>
<dbReference type="Pfam" id="PF13088">
    <property type="entry name" value="BNR_2"/>
    <property type="match status" value="1"/>
</dbReference>
<accession>A0A1F5YPZ8</accession>
<organism evidence="2 3">
    <name type="scientific">Candidatus Glassbacteria bacterium RIFCSPLOWO2_12_FULL_58_11</name>
    <dbReference type="NCBI Taxonomy" id="1817867"/>
    <lineage>
        <taxon>Bacteria</taxon>
        <taxon>Candidatus Glassiibacteriota</taxon>
    </lineage>
</organism>
<reference evidence="2 3" key="1">
    <citation type="journal article" date="2016" name="Nat. Commun.">
        <title>Thousands of microbial genomes shed light on interconnected biogeochemical processes in an aquifer system.</title>
        <authorList>
            <person name="Anantharaman K."/>
            <person name="Brown C.T."/>
            <person name="Hug L.A."/>
            <person name="Sharon I."/>
            <person name="Castelle C.J."/>
            <person name="Probst A.J."/>
            <person name="Thomas B.C."/>
            <person name="Singh A."/>
            <person name="Wilkins M.J."/>
            <person name="Karaoz U."/>
            <person name="Brodie E.L."/>
            <person name="Williams K.H."/>
            <person name="Hubbard S.S."/>
            <person name="Banfield J.F."/>
        </authorList>
    </citation>
    <scope>NUCLEOTIDE SEQUENCE [LARGE SCALE GENOMIC DNA]</scope>
</reference>
<dbReference type="SUPFAM" id="SSF50939">
    <property type="entry name" value="Sialidases"/>
    <property type="match status" value="1"/>
</dbReference>
<gene>
    <name evidence="2" type="ORF">A3F83_02450</name>
</gene>
<dbReference type="PANTHER" id="PTHR43752">
    <property type="entry name" value="BNR/ASP-BOX REPEAT FAMILY PROTEIN"/>
    <property type="match status" value="1"/>
</dbReference>
<dbReference type="PANTHER" id="PTHR43752:SF2">
    <property type="entry name" value="BNR_ASP-BOX REPEAT FAMILY PROTEIN"/>
    <property type="match status" value="1"/>
</dbReference>
<name>A0A1F5YPZ8_9BACT</name>